<feature type="signal peptide" evidence="1">
    <location>
        <begin position="1"/>
        <end position="20"/>
    </location>
</feature>
<feature type="chain" id="PRO_5045599102" evidence="1">
    <location>
        <begin position="21"/>
        <end position="130"/>
    </location>
</feature>
<dbReference type="Pfam" id="PF13115">
    <property type="entry name" value="YtkA"/>
    <property type="match status" value="1"/>
</dbReference>
<gene>
    <name evidence="3" type="ORF">JJB07_16470</name>
</gene>
<keyword evidence="4" id="KW-1185">Reference proteome</keyword>
<organism evidence="3 4">
    <name type="scientific">Tumebacillus amylolyticus</name>
    <dbReference type="NCBI Taxonomy" id="2801339"/>
    <lineage>
        <taxon>Bacteria</taxon>
        <taxon>Bacillati</taxon>
        <taxon>Bacillota</taxon>
        <taxon>Bacilli</taxon>
        <taxon>Bacillales</taxon>
        <taxon>Alicyclobacillaceae</taxon>
        <taxon>Tumebacillus</taxon>
    </lineage>
</organism>
<dbReference type="PROSITE" id="PS51257">
    <property type="entry name" value="PROKAR_LIPOPROTEIN"/>
    <property type="match status" value="1"/>
</dbReference>
<comment type="caution">
    <text evidence="3">The sequence shown here is derived from an EMBL/GenBank/DDBJ whole genome shotgun (WGS) entry which is preliminary data.</text>
</comment>
<sequence length="130" mass="14205">MKRNLWLVPALALTLTGCSASQKTEPIPAKPAVPVIVFNTNPAPLHVNQEGNLIATVTVNNDPVKKATVEFEIWGDSDTAQHEKIPATGDDQGHYSLKKSFAKADTYHVTIHTTTAELHTMPTMDFQVTQ</sequence>
<proteinExistence type="predicted"/>
<reference evidence="3 4" key="1">
    <citation type="submission" date="2021-01" db="EMBL/GenBank/DDBJ databases">
        <title>Tumebacillus sp. strain ITR2 16S ribosomal RNA gene Genome sequencing and assembly.</title>
        <authorList>
            <person name="Kang M."/>
        </authorList>
    </citation>
    <scope>NUCLEOTIDE SEQUENCE [LARGE SCALE GENOMIC DNA]</scope>
    <source>
        <strain evidence="3 4">ITR2</strain>
    </source>
</reference>
<evidence type="ECO:0000313" key="4">
    <source>
        <dbReference type="Proteomes" id="UP000602284"/>
    </source>
</evidence>
<evidence type="ECO:0000259" key="2">
    <source>
        <dbReference type="Pfam" id="PF13115"/>
    </source>
</evidence>
<keyword evidence="1" id="KW-0732">Signal</keyword>
<evidence type="ECO:0000256" key="1">
    <source>
        <dbReference type="SAM" id="SignalP"/>
    </source>
</evidence>
<dbReference type="EMBL" id="JAEQNB010000005">
    <property type="protein sequence ID" value="MBL0388209.1"/>
    <property type="molecule type" value="Genomic_DNA"/>
</dbReference>
<dbReference type="Proteomes" id="UP000602284">
    <property type="component" value="Unassembled WGS sequence"/>
</dbReference>
<name>A0ABS1JD52_9BACL</name>
<accession>A0ABS1JD52</accession>
<feature type="domain" description="YtkA-like" evidence="2">
    <location>
        <begin position="43"/>
        <end position="112"/>
    </location>
</feature>
<evidence type="ECO:0000313" key="3">
    <source>
        <dbReference type="EMBL" id="MBL0388209.1"/>
    </source>
</evidence>
<protein>
    <submittedName>
        <fullName evidence="3">FixH family protein</fullName>
    </submittedName>
</protein>
<dbReference type="InterPro" id="IPR032693">
    <property type="entry name" value="YtkA-like_dom"/>
</dbReference>
<dbReference type="RefSeq" id="WP_201636957.1">
    <property type="nucleotide sequence ID" value="NZ_JAEQNB010000005.1"/>
</dbReference>